<dbReference type="eggNOG" id="COG1136">
    <property type="taxonomic scope" value="Bacteria"/>
</dbReference>
<keyword evidence="6" id="KW-1185">Reference proteome</keyword>
<dbReference type="KEGG" id="amt:Amet_4172"/>
<dbReference type="STRING" id="293826.Amet_4172"/>
<protein>
    <submittedName>
        <fullName evidence="5">ABC transporter related</fullName>
    </submittedName>
</protein>
<feature type="domain" description="ABC transporter" evidence="4">
    <location>
        <begin position="3"/>
        <end position="220"/>
    </location>
</feature>
<keyword evidence="3" id="KW-0067">ATP-binding</keyword>
<dbReference type="Proteomes" id="UP000001572">
    <property type="component" value="Chromosome"/>
</dbReference>
<evidence type="ECO:0000256" key="1">
    <source>
        <dbReference type="ARBA" id="ARBA00005417"/>
    </source>
</evidence>
<dbReference type="Gene3D" id="3.40.50.300">
    <property type="entry name" value="P-loop containing nucleotide triphosphate hydrolases"/>
    <property type="match status" value="1"/>
</dbReference>
<dbReference type="InterPro" id="IPR017871">
    <property type="entry name" value="ABC_transporter-like_CS"/>
</dbReference>
<dbReference type="InterPro" id="IPR003593">
    <property type="entry name" value="AAA+_ATPase"/>
</dbReference>
<dbReference type="SUPFAM" id="SSF52540">
    <property type="entry name" value="P-loop containing nucleoside triphosphate hydrolases"/>
    <property type="match status" value="1"/>
</dbReference>
<dbReference type="Pfam" id="PF00005">
    <property type="entry name" value="ABC_tran"/>
    <property type="match status" value="1"/>
</dbReference>
<dbReference type="PANTHER" id="PTHR42798:SF7">
    <property type="entry name" value="ALPHA-D-RIBOSE 1-METHYLPHOSPHONATE 5-TRIPHOSPHATE SYNTHASE SUBUNIT PHNL"/>
    <property type="match status" value="1"/>
</dbReference>
<name>A6TVN5_ALKMQ</name>
<dbReference type="GO" id="GO:0005524">
    <property type="term" value="F:ATP binding"/>
    <property type="evidence" value="ECO:0007669"/>
    <property type="project" value="UniProtKB-KW"/>
</dbReference>
<keyword evidence="2" id="KW-0547">Nucleotide-binding</keyword>
<dbReference type="AlphaFoldDB" id="A6TVN5"/>
<evidence type="ECO:0000313" key="5">
    <source>
        <dbReference type="EMBL" id="ABR50253.1"/>
    </source>
</evidence>
<dbReference type="InterPro" id="IPR003439">
    <property type="entry name" value="ABC_transporter-like_ATP-bd"/>
</dbReference>
<dbReference type="PROSITE" id="PS00211">
    <property type="entry name" value="ABC_TRANSPORTER_1"/>
    <property type="match status" value="1"/>
</dbReference>
<dbReference type="PANTHER" id="PTHR42798">
    <property type="entry name" value="LIPOPROTEIN-RELEASING SYSTEM ATP-BINDING PROTEIN LOLD"/>
    <property type="match status" value="1"/>
</dbReference>
<evidence type="ECO:0000256" key="2">
    <source>
        <dbReference type="ARBA" id="ARBA00022741"/>
    </source>
</evidence>
<evidence type="ECO:0000313" key="6">
    <source>
        <dbReference type="Proteomes" id="UP000001572"/>
    </source>
</evidence>
<dbReference type="EMBL" id="CP000724">
    <property type="protein sequence ID" value="ABR50253.1"/>
    <property type="molecule type" value="Genomic_DNA"/>
</dbReference>
<dbReference type="RefSeq" id="WP_012065201.1">
    <property type="nucleotide sequence ID" value="NC_009633.1"/>
</dbReference>
<sequence>MLINLKNISKSYIHKGDNIQVLKNINLGIEKGEKIAIMGNNGSGKTTLLNLIGTIDTPDKGEYIFNDKKLSIDQPLKLNKLRRNHFGYIPQGFCLIRDKKGFYNISLPLLFRGYTKEVIEEKVDEISSTLKIKHLLNKKPDNMSAGERQKISIARAMITNPEVILADEMTNTLDKESKNIVLGLIKDSRELTAIVVTHDILIAKKCDRILYLDDGIIQSS</sequence>
<dbReference type="SMART" id="SM00382">
    <property type="entry name" value="AAA"/>
    <property type="match status" value="1"/>
</dbReference>
<reference evidence="6" key="1">
    <citation type="journal article" date="2016" name="Genome Announc.">
        <title>Complete genome sequence of Alkaliphilus metalliredigens strain QYMF, an alkaliphilic and metal-reducing bacterium isolated from borax-contaminated leachate ponds.</title>
        <authorList>
            <person name="Hwang C."/>
            <person name="Copeland A."/>
            <person name="Lucas S."/>
            <person name="Lapidus A."/>
            <person name="Barry K."/>
            <person name="Detter J.C."/>
            <person name="Glavina Del Rio T."/>
            <person name="Hammon N."/>
            <person name="Israni S."/>
            <person name="Dalin E."/>
            <person name="Tice H."/>
            <person name="Pitluck S."/>
            <person name="Chertkov O."/>
            <person name="Brettin T."/>
            <person name="Bruce D."/>
            <person name="Han C."/>
            <person name="Schmutz J."/>
            <person name="Larimer F."/>
            <person name="Land M.L."/>
            <person name="Hauser L."/>
            <person name="Kyrpides N."/>
            <person name="Mikhailova N."/>
            <person name="Ye Q."/>
            <person name="Zhou J."/>
            <person name="Richardson P."/>
            <person name="Fields M.W."/>
        </authorList>
    </citation>
    <scope>NUCLEOTIDE SEQUENCE [LARGE SCALE GENOMIC DNA]</scope>
    <source>
        <strain evidence="6">QYMF</strain>
    </source>
</reference>
<dbReference type="InterPro" id="IPR027417">
    <property type="entry name" value="P-loop_NTPase"/>
</dbReference>
<accession>A6TVN5</accession>
<evidence type="ECO:0000259" key="4">
    <source>
        <dbReference type="PROSITE" id="PS50893"/>
    </source>
</evidence>
<dbReference type="PROSITE" id="PS50893">
    <property type="entry name" value="ABC_TRANSPORTER_2"/>
    <property type="match status" value="1"/>
</dbReference>
<comment type="similarity">
    <text evidence="1">Belongs to the ABC transporter superfamily.</text>
</comment>
<organism evidence="5 6">
    <name type="scientific">Alkaliphilus metalliredigens (strain QYMF)</name>
    <dbReference type="NCBI Taxonomy" id="293826"/>
    <lineage>
        <taxon>Bacteria</taxon>
        <taxon>Bacillati</taxon>
        <taxon>Bacillota</taxon>
        <taxon>Clostridia</taxon>
        <taxon>Peptostreptococcales</taxon>
        <taxon>Natronincolaceae</taxon>
        <taxon>Alkaliphilus</taxon>
    </lineage>
</organism>
<dbReference type="GO" id="GO:0016887">
    <property type="term" value="F:ATP hydrolysis activity"/>
    <property type="evidence" value="ECO:0007669"/>
    <property type="project" value="InterPro"/>
</dbReference>
<gene>
    <name evidence="5" type="ordered locus">Amet_4172</name>
</gene>
<dbReference type="HOGENOM" id="CLU_000604_1_11_9"/>
<proteinExistence type="inferred from homology"/>
<evidence type="ECO:0000256" key="3">
    <source>
        <dbReference type="ARBA" id="ARBA00022840"/>
    </source>
</evidence>